<reference evidence="3" key="1">
    <citation type="journal article" date="2009" name="Stand. Genomic Sci.">
        <title>Complete genome sequence of Halogeometricum borinquense type strain (PR3).</title>
        <authorList>
            <person name="Malfatti S."/>
            <person name="Tindall B.J."/>
            <person name="Schneider S."/>
            <person name="Fahnrich R."/>
            <person name="Lapidus A."/>
            <person name="Labuttii K."/>
            <person name="Copeland A."/>
            <person name="Glavina Del Rio T."/>
            <person name="Nolan M."/>
            <person name="Chen F."/>
            <person name="Lucas S."/>
            <person name="Tice H."/>
            <person name="Cheng J.F."/>
            <person name="Bruce D."/>
            <person name="Goodwin L."/>
            <person name="Pitluck S."/>
            <person name="Anderson I."/>
            <person name="Pati A."/>
            <person name="Ivanova N."/>
            <person name="Mavromatis K."/>
            <person name="Chen A."/>
            <person name="Palaniappan K."/>
            <person name="D'haeseleer P."/>
            <person name="Goker M."/>
            <person name="Bristow J."/>
            <person name="Eisen J.A."/>
            <person name="Markowitz V."/>
            <person name="Hugenholtz P."/>
            <person name="Kyrpides N.C."/>
            <person name="Klenk H.P."/>
            <person name="Chain P."/>
        </authorList>
    </citation>
    <scope>NUCLEOTIDE SEQUENCE [LARGE SCALE GENOMIC DNA]</scope>
    <source>
        <strain evidence="3">ATCC 700274 / DSM 11551 / JCM 10706 / KCTC 4070 / PR3</strain>
        <plasmid evidence="3">pHBOR01</plasmid>
    </source>
</reference>
<keyword evidence="1" id="KW-0472">Membrane</keyword>
<dbReference type="HOGENOM" id="CLU_2327177_0_0_2"/>
<accession>E4NTZ6</accession>
<geneLocation type="plasmid" evidence="2 3">
    <name>pHBOR01</name>
</geneLocation>
<evidence type="ECO:0000313" key="2">
    <source>
        <dbReference type="EMBL" id="ADQ68516.1"/>
    </source>
</evidence>
<dbReference type="KEGG" id="hbo:Hbor_29770"/>
<dbReference type="Proteomes" id="UP000006663">
    <property type="component" value="Plasmid pHBOR01"/>
</dbReference>
<dbReference type="AlphaFoldDB" id="E4NTZ6"/>
<proteinExistence type="predicted"/>
<name>E4NTZ6_HALBP</name>
<gene>
    <name evidence="2" type="ordered locus">Hbor_29770</name>
</gene>
<feature type="transmembrane region" description="Helical" evidence="1">
    <location>
        <begin position="79"/>
        <end position="97"/>
    </location>
</feature>
<evidence type="ECO:0000313" key="3">
    <source>
        <dbReference type="Proteomes" id="UP000006663"/>
    </source>
</evidence>
<protein>
    <submittedName>
        <fullName evidence="2">Uncharacterized protein</fullName>
    </submittedName>
</protein>
<evidence type="ECO:0000256" key="1">
    <source>
        <dbReference type="SAM" id="Phobius"/>
    </source>
</evidence>
<keyword evidence="1" id="KW-0812">Transmembrane</keyword>
<keyword evidence="1" id="KW-1133">Transmembrane helix</keyword>
<sequence length="98" mass="10977">MSETTTAEPQTTQERKLASGCERRHCDREIFDEARVTVSVGDIEQQWCPQCVQDEMGLDYAAYENEQESPMRYISAQTVTAFLAGAAIMLLISSILIV</sequence>
<dbReference type="EMBL" id="CP001691">
    <property type="protein sequence ID" value="ADQ68516.1"/>
    <property type="molecule type" value="Genomic_DNA"/>
</dbReference>
<keyword evidence="3" id="KW-1185">Reference proteome</keyword>
<organism evidence="2 3">
    <name type="scientific">Halogeometricum borinquense (strain ATCC 700274 / DSM 11551 / JCM 10706 / KCTC 4070 / PR3)</name>
    <dbReference type="NCBI Taxonomy" id="469382"/>
    <lineage>
        <taxon>Archaea</taxon>
        <taxon>Methanobacteriati</taxon>
        <taxon>Methanobacteriota</taxon>
        <taxon>Stenosarchaea group</taxon>
        <taxon>Halobacteria</taxon>
        <taxon>Halobacteriales</taxon>
        <taxon>Haloferacaceae</taxon>
        <taxon>Halogeometricum</taxon>
    </lineage>
</organism>
<keyword evidence="2" id="KW-0614">Plasmid</keyword>